<dbReference type="PANTHER" id="PTHR22906">
    <property type="entry name" value="PROPERDIN"/>
    <property type="match status" value="1"/>
</dbReference>
<dbReference type="InterPro" id="IPR043159">
    <property type="entry name" value="Lectin_gal-bd_sf"/>
</dbReference>
<feature type="domain" description="SUEL-type lectin" evidence="4">
    <location>
        <begin position="809"/>
        <end position="898"/>
    </location>
</feature>
<organism evidence="5 6">
    <name type="scientific">Hydra vulgaris</name>
    <name type="common">Hydra</name>
    <name type="synonym">Hydra attenuata</name>
    <dbReference type="NCBI Taxonomy" id="6087"/>
    <lineage>
        <taxon>Eukaryota</taxon>
        <taxon>Metazoa</taxon>
        <taxon>Cnidaria</taxon>
        <taxon>Hydrozoa</taxon>
        <taxon>Hydroidolina</taxon>
        <taxon>Anthoathecata</taxon>
        <taxon>Aplanulata</taxon>
        <taxon>Hydridae</taxon>
        <taxon>Hydra</taxon>
    </lineage>
</organism>
<dbReference type="Gene3D" id="2.60.120.740">
    <property type="match status" value="1"/>
</dbReference>
<dbReference type="Proteomes" id="UP001652625">
    <property type="component" value="Chromosome 11"/>
</dbReference>
<keyword evidence="2" id="KW-1015">Disulfide bond</keyword>
<dbReference type="CDD" id="cd22827">
    <property type="entry name" value="Gal_Rha_Lectin_SUL-I-like"/>
    <property type="match status" value="1"/>
</dbReference>
<feature type="chain" id="PRO_5046298428" evidence="3">
    <location>
        <begin position="19"/>
        <end position="899"/>
    </location>
</feature>
<keyword evidence="1" id="KW-0677">Repeat</keyword>
<dbReference type="PROSITE" id="PS50092">
    <property type="entry name" value="TSP1"/>
    <property type="match status" value="11"/>
</dbReference>
<dbReference type="RefSeq" id="XP_065667030.1">
    <property type="nucleotide sequence ID" value="XM_065810958.1"/>
</dbReference>
<keyword evidence="6" id="KW-0645">Protease</keyword>
<keyword evidence="3" id="KW-0732">Signal</keyword>
<keyword evidence="5" id="KW-1185">Reference proteome</keyword>
<sequence>MTWRIVFLLTVGFVYTYAAKPPVTCQRSFSKIGCFKEVNSRPDLALNPMKLEINDRDPSSSKYQGYLIDWTNMEASVHSLACRCASAARSLKMNYFSLRFWGECWVGNTDIGKLVITLRDPKWMSTDCVNSWSFLGVCDHKHEKECVAKAGSGYIYFLDDTSKSEENIDGGYSEWSSYTECSATCGFGLMERERTCTNPAPVGKGKDCSSLGPMSDEKPCKLRECPVNGGISEWTDFGPCSKSCGGGISVRTRSCTNPSPSNGGKDCSESTQESKDCATDPCPIDGNYGLWNAWGTCSADCGDGFQIRQRECNNPKPQYRGKSCELAGISQESRLCRLKECPINGGFGSWSEFSPCSKLCGDGIQTRTRKCNQPEPAYGGKDCEGTSVETNMCKIVDCPIDGKYGPWNSWGTCSVNCGTGVQTRQRECNSPKPEYGGKSCELIGISEDSRTCRIKECPINGKWSEWESFDACTQTCGSALRSRKRSCNNPKPEYGGQPCEGSDVMTESCSFIPCPVNGGLSEWTVFGPCSKSCGGGISVRTRTCTNPLPSNGGKDCSEPTLESKICSSDPCPIDGNFGEWNLWGTCSVDCGTGVQTRQRECNSPKPQYGGKSCELIGITQEQRECKLKECPINGGFGSWSEFSACSKLCGDGVQTRTRKCDQPEPAYGGKDCVGTTVETNFCKIVDCPIDGSWSEWGPFNECSQSCGSTLKSRKRSCTNPAPQYGGKACEGLDTMTTACPFVPCPVNGGYGQWSSYSSCSKDCGQGTRTRTRQCDSPAPANGGRNCDAFGPSSEQISCYTQCPTQSAVACEAEDLNINCYGRGTIQISAANYGRRADHICTRWPNRWNRNCGNEWNSRNVVTSRCQNQAACSVRAGNEVFGDPCWGVYKYLEVQYYCSG</sequence>
<evidence type="ECO:0000256" key="2">
    <source>
        <dbReference type="ARBA" id="ARBA00023157"/>
    </source>
</evidence>
<dbReference type="GeneID" id="124813618"/>
<dbReference type="InterPro" id="IPR036383">
    <property type="entry name" value="TSP1_rpt_sf"/>
</dbReference>
<evidence type="ECO:0000313" key="5">
    <source>
        <dbReference type="Proteomes" id="UP001652625"/>
    </source>
</evidence>
<accession>A0ABM4CYK8</accession>
<evidence type="ECO:0000256" key="1">
    <source>
        <dbReference type="ARBA" id="ARBA00022737"/>
    </source>
</evidence>
<dbReference type="PANTHER" id="PTHR22906:SF21">
    <property type="entry name" value="SEMA DOMAIN-CONTAINING PROTEIN"/>
    <property type="match status" value="1"/>
</dbReference>
<dbReference type="SUPFAM" id="SSF82895">
    <property type="entry name" value="TSP-1 type 1 repeat"/>
    <property type="match status" value="11"/>
</dbReference>
<gene>
    <name evidence="6" type="primary">LOC124813618</name>
</gene>
<dbReference type="Pfam" id="PF02140">
    <property type="entry name" value="SUEL_Lectin"/>
    <property type="match status" value="1"/>
</dbReference>
<evidence type="ECO:0000313" key="6">
    <source>
        <dbReference type="RefSeq" id="XP_065667030.1"/>
    </source>
</evidence>
<name>A0ABM4CYK8_HYDVU</name>
<dbReference type="InterPro" id="IPR000922">
    <property type="entry name" value="Lectin_gal-bd_dom"/>
</dbReference>
<reference evidence="6" key="1">
    <citation type="submission" date="2025-08" db="UniProtKB">
        <authorList>
            <consortium name="RefSeq"/>
        </authorList>
    </citation>
    <scope>IDENTIFICATION</scope>
</reference>
<keyword evidence="6" id="KW-0378">Hydrolase</keyword>
<dbReference type="Gene3D" id="2.20.100.10">
    <property type="entry name" value="Thrombospondin type-1 (TSP1) repeat"/>
    <property type="match status" value="11"/>
</dbReference>
<dbReference type="GO" id="GO:0008237">
    <property type="term" value="F:metallopeptidase activity"/>
    <property type="evidence" value="ECO:0007669"/>
    <property type="project" value="UniProtKB-KW"/>
</dbReference>
<dbReference type="SMART" id="SM00209">
    <property type="entry name" value="TSP1"/>
    <property type="match status" value="11"/>
</dbReference>
<feature type="signal peptide" evidence="3">
    <location>
        <begin position="1"/>
        <end position="18"/>
    </location>
</feature>
<evidence type="ECO:0000259" key="4">
    <source>
        <dbReference type="PROSITE" id="PS50228"/>
    </source>
</evidence>
<proteinExistence type="predicted"/>
<evidence type="ECO:0000256" key="3">
    <source>
        <dbReference type="SAM" id="SignalP"/>
    </source>
</evidence>
<dbReference type="Pfam" id="PF00090">
    <property type="entry name" value="TSP_1"/>
    <property type="match status" value="11"/>
</dbReference>
<dbReference type="InterPro" id="IPR000884">
    <property type="entry name" value="TSP1_rpt"/>
</dbReference>
<keyword evidence="6" id="KW-0482">Metalloprotease</keyword>
<dbReference type="InterPro" id="IPR052065">
    <property type="entry name" value="Compl_asym_regulator"/>
</dbReference>
<dbReference type="PROSITE" id="PS50228">
    <property type="entry name" value="SUEL_LECTIN"/>
    <property type="match status" value="1"/>
</dbReference>
<protein>
    <submittedName>
        <fullName evidence="6">A disintegrin and metalloproteinase with thrombospondin motifs adt-1 isoform X1</fullName>
    </submittedName>
</protein>